<dbReference type="EMBL" id="JAPDDR010000002">
    <property type="protein sequence ID" value="MCW1912919.1"/>
    <property type="molecule type" value="Genomic_DNA"/>
</dbReference>
<sequence length="116" mass="12811">MPDPLAFLCDLPRYDELRDMFDGKSIEYAIEASSGAASVAGRGRLMVIGEAEGDQPRKIWVTIEIRQENGTRSIDSPQRIIALPEDALLLMQRAPERSDVEWIIDRAPGGVAEADV</sequence>
<organism evidence="1 2">
    <name type="scientific">Luteolibacter rhizosphaerae</name>
    <dbReference type="NCBI Taxonomy" id="2989719"/>
    <lineage>
        <taxon>Bacteria</taxon>
        <taxon>Pseudomonadati</taxon>
        <taxon>Verrucomicrobiota</taxon>
        <taxon>Verrucomicrobiia</taxon>
        <taxon>Verrucomicrobiales</taxon>
        <taxon>Verrucomicrobiaceae</taxon>
        <taxon>Luteolibacter</taxon>
    </lineage>
</organism>
<evidence type="ECO:0000313" key="1">
    <source>
        <dbReference type="EMBL" id="MCW1912919.1"/>
    </source>
</evidence>
<comment type="caution">
    <text evidence="1">The sequence shown here is derived from an EMBL/GenBank/DDBJ whole genome shotgun (WGS) entry which is preliminary data.</text>
</comment>
<name>A0ABT3FZ99_9BACT</name>
<accession>A0ABT3FZ99</accession>
<reference evidence="1" key="1">
    <citation type="submission" date="2022-10" db="EMBL/GenBank/DDBJ databases">
        <title>Luteolibacter sp. GHJ8, whole genome shotgun sequencing project.</title>
        <authorList>
            <person name="Zhao G."/>
            <person name="Shen L."/>
        </authorList>
    </citation>
    <scope>NUCLEOTIDE SEQUENCE</scope>
    <source>
        <strain evidence="1">GHJ8</strain>
    </source>
</reference>
<keyword evidence="2" id="KW-1185">Reference proteome</keyword>
<dbReference type="Proteomes" id="UP001165653">
    <property type="component" value="Unassembled WGS sequence"/>
</dbReference>
<evidence type="ECO:0000313" key="2">
    <source>
        <dbReference type="Proteomes" id="UP001165653"/>
    </source>
</evidence>
<protein>
    <submittedName>
        <fullName evidence="1">Uncharacterized protein</fullName>
    </submittedName>
</protein>
<proteinExistence type="predicted"/>
<gene>
    <name evidence="1" type="ORF">OJ996_05005</name>
</gene>